<protein>
    <submittedName>
        <fullName evidence="1">Uncharacterized protein</fullName>
    </submittedName>
</protein>
<dbReference type="KEGG" id="bxe:Bxe_B0538"/>
<accession>Q13KH9</accession>
<dbReference type="AlphaFoldDB" id="Q13KH9"/>
<gene>
    <name evidence="1" type="ORF">Bxe_B0538</name>
</gene>
<reference evidence="1 2" key="1">
    <citation type="journal article" date="2006" name="Proc. Natl. Acad. Sci. U.S.A.">
        <title>Burkholderia xenovorans LB400 harbors a multi-replicon, 9.73-Mbp genome shaped for versatility.</title>
        <authorList>
            <person name="Chain P.S."/>
            <person name="Denef V.J."/>
            <person name="Konstantinidis K.T."/>
            <person name="Vergez L.M."/>
            <person name="Agullo L."/>
            <person name="Reyes V.L."/>
            <person name="Hauser L."/>
            <person name="Cordova M."/>
            <person name="Gomez L."/>
            <person name="Gonzalez M."/>
            <person name="Land M."/>
            <person name="Lao V."/>
            <person name="Larimer F."/>
            <person name="LiPuma J.J."/>
            <person name="Mahenthiralingam E."/>
            <person name="Malfatti S.A."/>
            <person name="Marx C.J."/>
            <person name="Parnell J.J."/>
            <person name="Ramette A."/>
            <person name="Richardson P."/>
            <person name="Seeger M."/>
            <person name="Smith D."/>
            <person name="Spilker T."/>
            <person name="Sul W.J."/>
            <person name="Tsoi T.V."/>
            <person name="Ulrich L.E."/>
            <person name="Zhulin I.B."/>
            <person name="Tiedje J.M."/>
        </authorList>
    </citation>
    <scope>NUCLEOTIDE SEQUENCE [LARGE SCALE GENOMIC DNA]</scope>
    <source>
        <strain evidence="1 2">LB400</strain>
    </source>
</reference>
<proteinExistence type="predicted"/>
<sequence length="137" mass="15451">MAEHVEELAIDARACDLQMKLDVERQRIDAATLASGGRRAVRLLPPRCFGQKDFGVRLRYATDRLFLVVGRLISACRCDHASRKTRGTALQTGRKQGKHRIGWLYPIKVDCHRTTYGMPQARMPVDLNAQVAFDQTA</sequence>
<dbReference type="Proteomes" id="UP000001817">
    <property type="component" value="Chromosome 2"/>
</dbReference>
<dbReference type="EMBL" id="CP000271">
    <property type="protein sequence ID" value="ABE35410.1"/>
    <property type="molecule type" value="Genomic_DNA"/>
</dbReference>
<name>Q13KH9_PARXL</name>
<keyword evidence="2" id="KW-1185">Reference proteome</keyword>
<evidence type="ECO:0000313" key="1">
    <source>
        <dbReference type="EMBL" id="ABE35410.1"/>
    </source>
</evidence>
<evidence type="ECO:0000313" key="2">
    <source>
        <dbReference type="Proteomes" id="UP000001817"/>
    </source>
</evidence>
<organism evidence="1 2">
    <name type="scientific">Paraburkholderia xenovorans (strain LB400)</name>
    <dbReference type="NCBI Taxonomy" id="266265"/>
    <lineage>
        <taxon>Bacteria</taxon>
        <taxon>Pseudomonadati</taxon>
        <taxon>Pseudomonadota</taxon>
        <taxon>Betaproteobacteria</taxon>
        <taxon>Burkholderiales</taxon>
        <taxon>Burkholderiaceae</taxon>
        <taxon>Paraburkholderia</taxon>
    </lineage>
</organism>